<keyword evidence="1" id="KW-0812">Transmembrane</keyword>
<proteinExistence type="predicted"/>
<keyword evidence="1" id="KW-0472">Membrane</keyword>
<evidence type="ECO:0000256" key="1">
    <source>
        <dbReference type="SAM" id="Phobius"/>
    </source>
</evidence>
<gene>
    <name evidence="2" type="ORF">BTO15_02425</name>
</gene>
<evidence type="ECO:0000313" key="2">
    <source>
        <dbReference type="EMBL" id="AUC21040.1"/>
    </source>
</evidence>
<evidence type="ECO:0008006" key="4">
    <source>
        <dbReference type="Google" id="ProtNLM"/>
    </source>
</evidence>
<dbReference type="RefSeq" id="WP_165732132.1">
    <property type="nucleotide sequence ID" value="NZ_CP019336.1"/>
</dbReference>
<keyword evidence="1" id="KW-1133">Transmembrane helix</keyword>
<accession>A0ABM6PWN1</accession>
<organism evidence="2 3">
    <name type="scientific">Polaribacter sejongensis</name>
    <dbReference type="NCBI Taxonomy" id="985043"/>
    <lineage>
        <taxon>Bacteria</taxon>
        <taxon>Pseudomonadati</taxon>
        <taxon>Bacteroidota</taxon>
        <taxon>Flavobacteriia</taxon>
        <taxon>Flavobacteriales</taxon>
        <taxon>Flavobacteriaceae</taxon>
    </lineage>
</organism>
<evidence type="ECO:0000313" key="3">
    <source>
        <dbReference type="Proteomes" id="UP000232721"/>
    </source>
</evidence>
<feature type="transmembrane region" description="Helical" evidence="1">
    <location>
        <begin position="76"/>
        <end position="96"/>
    </location>
</feature>
<feature type="transmembrane region" description="Helical" evidence="1">
    <location>
        <begin position="47"/>
        <end position="70"/>
    </location>
</feature>
<name>A0ABM6PWN1_9FLAO</name>
<sequence>MSIFDNIKNSADKGTEASKEYVSKTIEYSKLKAFQVTALTLSMIVKLFVIGSLSVLGFIFLAISSAIALGELLENAALGYLFVGLFFFVISIVIYLSRKSFEKKVISKVSKIFYD</sequence>
<dbReference type="Proteomes" id="UP000232721">
    <property type="component" value="Chromosome"/>
</dbReference>
<dbReference type="EMBL" id="CP019336">
    <property type="protein sequence ID" value="AUC21040.1"/>
    <property type="molecule type" value="Genomic_DNA"/>
</dbReference>
<reference evidence="2 3" key="1">
    <citation type="submission" date="2017-02" db="EMBL/GenBank/DDBJ databases">
        <title>Trade-off between light-utilization and light-protection in marine flavobacteria.</title>
        <authorList>
            <person name="Kumagai Y."/>
            <person name="Yoshizawa S."/>
            <person name="Kogure K."/>
            <person name="Iwasaki W."/>
        </authorList>
    </citation>
    <scope>NUCLEOTIDE SEQUENCE [LARGE SCALE GENOMIC DNA]</scope>
    <source>
        <strain evidence="2 3">KCTC 23670</strain>
    </source>
</reference>
<protein>
    <recommendedName>
        <fullName evidence="4">Competence protein</fullName>
    </recommendedName>
</protein>
<keyword evidence="3" id="KW-1185">Reference proteome</keyword>